<keyword evidence="4" id="KW-0862">Zinc</keyword>
<name>A0AAD6WSU1_9AGAR</name>
<dbReference type="EMBL" id="JARJCM010000214">
    <property type="protein sequence ID" value="KAJ7022221.1"/>
    <property type="molecule type" value="Genomic_DNA"/>
</dbReference>
<evidence type="ECO:0000313" key="8">
    <source>
        <dbReference type="Proteomes" id="UP001218188"/>
    </source>
</evidence>
<feature type="compositionally biased region" description="Basic and acidic residues" evidence="6">
    <location>
        <begin position="159"/>
        <end position="168"/>
    </location>
</feature>
<keyword evidence="3" id="KW-0863">Zinc-finger</keyword>
<proteinExistence type="predicted"/>
<dbReference type="GO" id="GO:0005634">
    <property type="term" value="C:nucleus"/>
    <property type="evidence" value="ECO:0007669"/>
    <property type="project" value="UniProtKB-SubCell"/>
</dbReference>
<keyword evidence="8" id="KW-1185">Reference proteome</keyword>
<evidence type="ECO:0000256" key="5">
    <source>
        <dbReference type="ARBA" id="ARBA00023242"/>
    </source>
</evidence>
<evidence type="ECO:0000256" key="6">
    <source>
        <dbReference type="SAM" id="MobiDB-lite"/>
    </source>
</evidence>
<dbReference type="AlphaFoldDB" id="A0AAD6WSU1"/>
<dbReference type="Proteomes" id="UP001218188">
    <property type="component" value="Unassembled WGS sequence"/>
</dbReference>
<evidence type="ECO:0000256" key="4">
    <source>
        <dbReference type="ARBA" id="ARBA00022833"/>
    </source>
</evidence>
<dbReference type="InterPro" id="IPR052035">
    <property type="entry name" value="ZnF_BED_domain_contain"/>
</dbReference>
<protein>
    <submittedName>
        <fullName evidence="7">Ribonuclease H-like domain-containing protein</fullName>
    </submittedName>
</protein>
<evidence type="ECO:0000256" key="3">
    <source>
        <dbReference type="ARBA" id="ARBA00022771"/>
    </source>
</evidence>
<evidence type="ECO:0000256" key="1">
    <source>
        <dbReference type="ARBA" id="ARBA00004123"/>
    </source>
</evidence>
<keyword evidence="5" id="KW-0539">Nucleus</keyword>
<dbReference type="SUPFAM" id="SSF53098">
    <property type="entry name" value="Ribonuclease H-like"/>
    <property type="match status" value="1"/>
</dbReference>
<organism evidence="7 8">
    <name type="scientific">Mycena alexandri</name>
    <dbReference type="NCBI Taxonomy" id="1745969"/>
    <lineage>
        <taxon>Eukaryota</taxon>
        <taxon>Fungi</taxon>
        <taxon>Dikarya</taxon>
        <taxon>Basidiomycota</taxon>
        <taxon>Agaricomycotina</taxon>
        <taxon>Agaricomycetes</taxon>
        <taxon>Agaricomycetidae</taxon>
        <taxon>Agaricales</taxon>
        <taxon>Marasmiineae</taxon>
        <taxon>Mycenaceae</taxon>
        <taxon>Mycena</taxon>
    </lineage>
</organism>
<comment type="caution">
    <text evidence="7">The sequence shown here is derived from an EMBL/GenBank/DDBJ whole genome shotgun (WGS) entry which is preliminary data.</text>
</comment>
<dbReference type="PANTHER" id="PTHR46481">
    <property type="entry name" value="ZINC FINGER BED DOMAIN-CONTAINING PROTEIN 4"/>
    <property type="match status" value="1"/>
</dbReference>
<feature type="region of interest" description="Disordered" evidence="6">
    <location>
        <begin position="150"/>
        <end position="208"/>
    </location>
</feature>
<reference evidence="7" key="1">
    <citation type="submission" date="2023-03" db="EMBL/GenBank/DDBJ databases">
        <title>Massive genome expansion in bonnet fungi (Mycena s.s.) driven by repeated elements and novel gene families across ecological guilds.</title>
        <authorList>
            <consortium name="Lawrence Berkeley National Laboratory"/>
            <person name="Harder C.B."/>
            <person name="Miyauchi S."/>
            <person name="Viragh M."/>
            <person name="Kuo A."/>
            <person name="Thoen E."/>
            <person name="Andreopoulos B."/>
            <person name="Lu D."/>
            <person name="Skrede I."/>
            <person name="Drula E."/>
            <person name="Henrissat B."/>
            <person name="Morin E."/>
            <person name="Kohler A."/>
            <person name="Barry K."/>
            <person name="LaButti K."/>
            <person name="Morin E."/>
            <person name="Salamov A."/>
            <person name="Lipzen A."/>
            <person name="Mereny Z."/>
            <person name="Hegedus B."/>
            <person name="Baldrian P."/>
            <person name="Stursova M."/>
            <person name="Weitz H."/>
            <person name="Taylor A."/>
            <person name="Grigoriev I.V."/>
            <person name="Nagy L.G."/>
            <person name="Martin F."/>
            <person name="Kauserud H."/>
        </authorList>
    </citation>
    <scope>NUCLEOTIDE SEQUENCE</scope>
    <source>
        <strain evidence="7">CBHHK200</strain>
    </source>
</reference>
<evidence type="ECO:0000313" key="7">
    <source>
        <dbReference type="EMBL" id="KAJ7022221.1"/>
    </source>
</evidence>
<gene>
    <name evidence="7" type="ORF">C8F04DRAFT_1049136</name>
</gene>
<keyword evidence="2" id="KW-0479">Metal-binding</keyword>
<dbReference type="InterPro" id="IPR012337">
    <property type="entry name" value="RNaseH-like_sf"/>
</dbReference>
<dbReference type="GO" id="GO:0008270">
    <property type="term" value="F:zinc ion binding"/>
    <property type="evidence" value="ECO:0007669"/>
    <property type="project" value="UniProtKB-KW"/>
</dbReference>
<accession>A0AAD6WSU1</accession>
<sequence length="1001" mass="109363">MSAGPGGTSHYNEQLKYLFRLLKALPETIPLGDAHNFVGYNPDPEKLIETGCVQSVVSHACEISFGGRRTPAGETIIVQFKSRGTGLEEVVTILRNHITGNAGANLLLTLWVDDLVTGAIKAIKDAGIPLPRAIQTTVAKRLLEDEAVDERAAKKKKKDDKATKDAQKKQTAAAKKVTEQGAMNWPFDDLEDDPPPPPPTGRIVGRGPPKLGLLDKLVSSCHSKKDPDTRRVRCVGAGCHVSWAQPRSSGRILPHSSDCQYLPHALRSEALAASAGQSLGAKVVDAADAKTDPFAKFKEAGTQNKNAARDTHVAKTNYLTMNLLCDGALAPELVNNAAFRNLVNHLEPNNCIVVASTFSSIYIPQEAARVTLIAISELQEEYNLNLGYDGGSTCGKQSIYTFHVTTPDREVYFIKGDEASGFSHTGEHIHTQILEVMDLIGRERFASIGSDSTGNTKLARELGQASVPTVLIVPDPNHHLSNTIKDICKIEYFQDSIGKMRMTITYFSHSTYSATHLKALRVIFDINKGLETIGKTRFGTLYWAGYSLLRCLPAISELIELGIIDVTSADKDKAKLAWFKQMRVFQNFTLELQQLCSILEPIARAIKCLEGLNVTVGDVWKFYVAITAVLHELFTSDSLSIADYVRDEVSAIINKRYDEMIHGPSGDLFLSGFFLDPEHVKSLILFGATGNQLAKPAAPAPSSSARPGVTDQDLRDSMSSYAKVGSFLFQVLAKEIQSGRTAPEFARYSSAAAVMAAFKSQFESYTRQYPPFSMRSEHWSKPIEYWRTLAPLPESGVLAFAAVKIFSILANSMPEERTVSRFTRLDTPDRASHDARTIVQQTQVYQHNRRLKARAAGVLPKHLPKSPSLKWRSVKSLFSEIQRPNPAVILGAPAATAETPRTSLSPGCEAGLEALLDTDSDDSDDDATLLNNSSTTLHTLRDGVSITLPFFRDLLADVPVAGANEIRSLADWSGEVSVGVSRQGRAAGKKTWDGEAEKIAF</sequence>
<evidence type="ECO:0000256" key="2">
    <source>
        <dbReference type="ARBA" id="ARBA00022723"/>
    </source>
</evidence>
<comment type="subcellular location">
    <subcellularLocation>
        <location evidence="1">Nucleus</location>
    </subcellularLocation>
</comment>
<dbReference type="PANTHER" id="PTHR46481:SF10">
    <property type="entry name" value="ZINC FINGER BED DOMAIN-CONTAINING PROTEIN 39"/>
    <property type="match status" value="1"/>
</dbReference>